<name>A0A084QMA7_STAC4</name>
<dbReference type="InterPro" id="IPR000845">
    <property type="entry name" value="Nucleoside_phosphorylase_d"/>
</dbReference>
<feature type="non-terminal residue" evidence="3">
    <location>
        <position position="401"/>
    </location>
</feature>
<evidence type="ECO:0000256" key="1">
    <source>
        <dbReference type="SAM" id="MobiDB-lite"/>
    </source>
</evidence>
<dbReference type="GO" id="GO:0003824">
    <property type="term" value="F:catalytic activity"/>
    <property type="evidence" value="ECO:0007669"/>
    <property type="project" value="InterPro"/>
</dbReference>
<dbReference type="Pfam" id="PF01048">
    <property type="entry name" value="PNP_UDP_1"/>
    <property type="match status" value="1"/>
</dbReference>
<protein>
    <recommendedName>
        <fullName evidence="2">Nucleoside phosphorylase domain-containing protein</fullName>
    </recommendedName>
</protein>
<sequence length="401" mass="45236">MTGRDFRKVIYEQVVTHLERALNPTSSKRGRSDDTPELHLAKASSTKLRETVPDRTSEAPIADANNHQHSNSRHHVHRQERAESLRTVARLKLGRDILAKADRPTQHPSRSLNGTSSPGATYRSEFHGSIEDRISEVVQEFQRRTGSASIISNPGQEPNLFAKYKVAIVCAIEFEMNAFRYMLDAEHPSLPRKEGDSNIYILGELKHHNIVLACLPGSQVKGSAAIVVTHLVNEFLTAILRRGQRLSIYQRPPDHTDILFRTEYCHGPQKSTCEECDHQQMVQRPSRKFQAPEIHYGLIASGDRVIRSAANRNEIIREIGDILCFEMETAGLAIEHSCIIIHGISDYSDSHKNDEWQHYAAATAAACAKELLLYQTREYHGDEDEHWKAYLIIHSTSAGVL</sequence>
<dbReference type="SUPFAM" id="SSF53167">
    <property type="entry name" value="Purine and uridine phosphorylases"/>
    <property type="match status" value="1"/>
</dbReference>
<dbReference type="EMBL" id="KL660620">
    <property type="protein sequence ID" value="KFA65092.1"/>
    <property type="molecule type" value="Genomic_DNA"/>
</dbReference>
<evidence type="ECO:0000313" key="3">
    <source>
        <dbReference type="EMBL" id="KFA65092.1"/>
    </source>
</evidence>
<feature type="region of interest" description="Disordered" evidence="1">
    <location>
        <begin position="22"/>
        <end position="83"/>
    </location>
</feature>
<dbReference type="InterPro" id="IPR035994">
    <property type="entry name" value="Nucleoside_phosphorylase_sf"/>
</dbReference>
<gene>
    <name evidence="3" type="ORF">S40285_03132</name>
</gene>
<feature type="compositionally biased region" description="Basic and acidic residues" evidence="1">
    <location>
        <begin position="47"/>
        <end position="57"/>
    </location>
</feature>
<dbReference type="HOGENOM" id="CLU_688055_0_0_1"/>
<dbReference type="AlphaFoldDB" id="A0A084QMA7"/>
<dbReference type="GO" id="GO:0009116">
    <property type="term" value="P:nucleoside metabolic process"/>
    <property type="evidence" value="ECO:0007669"/>
    <property type="project" value="InterPro"/>
</dbReference>
<dbReference type="InterPro" id="IPR053137">
    <property type="entry name" value="NLR-like"/>
</dbReference>
<proteinExistence type="predicted"/>
<dbReference type="PANTHER" id="PTHR46082:SF11">
    <property type="entry name" value="AAA+ ATPASE DOMAIN-CONTAINING PROTEIN-RELATED"/>
    <property type="match status" value="1"/>
</dbReference>
<dbReference type="Proteomes" id="UP000028524">
    <property type="component" value="Unassembled WGS sequence"/>
</dbReference>
<feature type="region of interest" description="Disordered" evidence="1">
    <location>
        <begin position="99"/>
        <end position="122"/>
    </location>
</feature>
<organism evidence="3 4">
    <name type="scientific">Stachybotrys chlorohalonatus (strain IBT 40285)</name>
    <dbReference type="NCBI Taxonomy" id="1283841"/>
    <lineage>
        <taxon>Eukaryota</taxon>
        <taxon>Fungi</taxon>
        <taxon>Dikarya</taxon>
        <taxon>Ascomycota</taxon>
        <taxon>Pezizomycotina</taxon>
        <taxon>Sordariomycetes</taxon>
        <taxon>Hypocreomycetidae</taxon>
        <taxon>Hypocreales</taxon>
        <taxon>Stachybotryaceae</taxon>
        <taxon>Stachybotrys</taxon>
    </lineage>
</organism>
<feature type="compositionally biased region" description="Polar residues" evidence="1">
    <location>
        <begin position="106"/>
        <end position="119"/>
    </location>
</feature>
<evidence type="ECO:0000259" key="2">
    <source>
        <dbReference type="Pfam" id="PF01048"/>
    </source>
</evidence>
<dbReference type="PANTHER" id="PTHR46082">
    <property type="entry name" value="ATP/GTP-BINDING PROTEIN-RELATED"/>
    <property type="match status" value="1"/>
</dbReference>
<evidence type="ECO:0000313" key="4">
    <source>
        <dbReference type="Proteomes" id="UP000028524"/>
    </source>
</evidence>
<reference evidence="3 4" key="1">
    <citation type="journal article" date="2014" name="BMC Genomics">
        <title>Comparative genome sequencing reveals chemotype-specific gene clusters in the toxigenic black mold Stachybotrys.</title>
        <authorList>
            <person name="Semeiks J."/>
            <person name="Borek D."/>
            <person name="Otwinowski Z."/>
            <person name="Grishin N.V."/>
        </authorList>
    </citation>
    <scope>NUCLEOTIDE SEQUENCE [LARGE SCALE GENOMIC DNA]</scope>
    <source>
        <strain evidence="3 4">IBT 40285</strain>
    </source>
</reference>
<dbReference type="InParanoid" id="A0A084QMA7"/>
<dbReference type="STRING" id="1283841.A0A084QMA7"/>
<keyword evidence="4" id="KW-1185">Reference proteome</keyword>
<accession>A0A084QMA7</accession>
<feature type="domain" description="Nucleoside phosphorylase" evidence="2">
    <location>
        <begin position="286"/>
        <end position="358"/>
    </location>
</feature>
<dbReference type="Gene3D" id="3.40.50.1580">
    <property type="entry name" value="Nucleoside phosphorylase domain"/>
    <property type="match status" value="2"/>
</dbReference>
<dbReference type="OrthoDB" id="1577640at2759"/>
<feature type="compositionally biased region" description="Basic and acidic residues" evidence="1">
    <location>
        <begin position="30"/>
        <end position="40"/>
    </location>
</feature>